<sequence length="231" mass="25425">MAGVKKRGGGRRNPSNRTSGTSQTPNRRPSNLPSKYAFTPANQRDPDTDSQGIPVPILHPPVRPTPIYRDYPPPTNLFQNPSQIRGASPSSESPIRRSFVQPLASPSNTPEFTGELRESPHPSVTNQPRQSPQVSNLRRESPQVSNLRRESPHVSNHRPPSSQPRPASASHHSSQAQNSHEEDEAGSEDDGLRQSSLPADVLAQLHDMLVQPGRELYTIVLSPTLERGTTW</sequence>
<dbReference type="GeneID" id="104753310"/>
<feature type="compositionally biased region" description="Low complexity" evidence="1">
    <location>
        <begin position="157"/>
        <end position="177"/>
    </location>
</feature>
<accession>A0ABM0WNY8</accession>
<proteinExistence type="predicted"/>
<feature type="region of interest" description="Disordered" evidence="1">
    <location>
        <begin position="1"/>
        <end position="199"/>
    </location>
</feature>
<evidence type="ECO:0000313" key="2">
    <source>
        <dbReference type="Proteomes" id="UP000694864"/>
    </source>
</evidence>
<protein>
    <submittedName>
        <fullName evidence="3">Uncharacterized protein</fullName>
    </submittedName>
</protein>
<feature type="compositionally biased region" description="Polar residues" evidence="1">
    <location>
        <begin position="76"/>
        <end position="93"/>
    </location>
</feature>
<gene>
    <name evidence="3" type="primary">LOC104753310</name>
</gene>
<reference evidence="3" key="2">
    <citation type="submission" date="2025-08" db="UniProtKB">
        <authorList>
            <consortium name="RefSeq"/>
        </authorList>
    </citation>
    <scope>IDENTIFICATION</scope>
    <source>
        <tissue evidence="3">Leaf</tissue>
    </source>
</reference>
<feature type="compositionally biased region" description="Basic and acidic residues" evidence="1">
    <location>
        <begin position="137"/>
        <end position="152"/>
    </location>
</feature>
<dbReference type="RefSeq" id="XP_010473883.1">
    <property type="nucleotide sequence ID" value="XM_010475581.1"/>
</dbReference>
<reference evidence="2" key="1">
    <citation type="journal article" date="2014" name="Nat. Commun.">
        <title>The emerging biofuel crop Camelina sativa retains a highly undifferentiated hexaploid genome structure.</title>
        <authorList>
            <person name="Kagale S."/>
            <person name="Koh C."/>
            <person name="Nixon J."/>
            <person name="Bollina V."/>
            <person name="Clarke W.E."/>
            <person name="Tuteja R."/>
            <person name="Spillane C."/>
            <person name="Robinson S.J."/>
            <person name="Links M.G."/>
            <person name="Clarke C."/>
            <person name="Higgins E.E."/>
            <person name="Huebert T."/>
            <person name="Sharpe A.G."/>
            <person name="Parkin I.A."/>
        </authorList>
    </citation>
    <scope>NUCLEOTIDE SEQUENCE [LARGE SCALE GENOMIC DNA]</scope>
    <source>
        <strain evidence="2">cv. DH55</strain>
    </source>
</reference>
<keyword evidence="2" id="KW-1185">Reference proteome</keyword>
<feature type="compositionally biased region" description="Polar residues" evidence="1">
    <location>
        <begin position="122"/>
        <end position="136"/>
    </location>
</feature>
<evidence type="ECO:0000313" key="3">
    <source>
        <dbReference type="RefSeq" id="XP_010473883.1"/>
    </source>
</evidence>
<feature type="compositionally biased region" description="Basic residues" evidence="1">
    <location>
        <begin position="1"/>
        <end position="10"/>
    </location>
</feature>
<dbReference type="Proteomes" id="UP000694864">
    <property type="component" value="Chromosome 16"/>
</dbReference>
<name>A0ABM0WNY8_CAMSA</name>
<feature type="compositionally biased region" description="Polar residues" evidence="1">
    <location>
        <begin position="13"/>
        <end position="33"/>
    </location>
</feature>
<organism evidence="2 3">
    <name type="scientific">Camelina sativa</name>
    <name type="common">False flax</name>
    <name type="synonym">Myagrum sativum</name>
    <dbReference type="NCBI Taxonomy" id="90675"/>
    <lineage>
        <taxon>Eukaryota</taxon>
        <taxon>Viridiplantae</taxon>
        <taxon>Streptophyta</taxon>
        <taxon>Embryophyta</taxon>
        <taxon>Tracheophyta</taxon>
        <taxon>Spermatophyta</taxon>
        <taxon>Magnoliopsida</taxon>
        <taxon>eudicotyledons</taxon>
        <taxon>Gunneridae</taxon>
        <taxon>Pentapetalae</taxon>
        <taxon>rosids</taxon>
        <taxon>malvids</taxon>
        <taxon>Brassicales</taxon>
        <taxon>Brassicaceae</taxon>
        <taxon>Camelineae</taxon>
        <taxon>Camelina</taxon>
    </lineage>
</organism>
<evidence type="ECO:0000256" key="1">
    <source>
        <dbReference type="SAM" id="MobiDB-lite"/>
    </source>
</evidence>